<evidence type="ECO:0000256" key="6">
    <source>
        <dbReference type="SAM" id="Coils"/>
    </source>
</evidence>
<dbReference type="PANTHER" id="PTHR43788">
    <property type="entry name" value="DNA2/NAM7 HELICASE FAMILY MEMBER"/>
    <property type="match status" value="1"/>
</dbReference>
<dbReference type="EMBL" id="BAABHJ010000041">
    <property type="protein sequence ID" value="GAA4619440.1"/>
    <property type="molecule type" value="Genomic_DNA"/>
</dbReference>
<dbReference type="InterPro" id="IPR027417">
    <property type="entry name" value="P-loop_NTPase"/>
</dbReference>
<dbReference type="Pfam" id="PF13087">
    <property type="entry name" value="AAA_12"/>
    <property type="match status" value="1"/>
</dbReference>
<gene>
    <name evidence="9" type="ORF">GCM10023195_87890</name>
</gene>
<evidence type="ECO:0000259" key="7">
    <source>
        <dbReference type="Pfam" id="PF13086"/>
    </source>
</evidence>
<dbReference type="CDD" id="cd18808">
    <property type="entry name" value="SF1_C_Upf1"/>
    <property type="match status" value="1"/>
</dbReference>
<evidence type="ECO:0000313" key="10">
    <source>
        <dbReference type="Proteomes" id="UP001500212"/>
    </source>
</evidence>
<dbReference type="RefSeq" id="WP_345367609.1">
    <property type="nucleotide sequence ID" value="NZ_BAABHJ010000041.1"/>
</dbReference>
<accession>A0ABP8TYT9</accession>
<feature type="coiled-coil region" evidence="6">
    <location>
        <begin position="529"/>
        <end position="556"/>
    </location>
</feature>
<sequence>MLNVALPGPLVLVPSPKLDTSIREHRDRAWLPAGAEALIKDLNTRPGGIPVTLAEPKAADKDWSMLVYGRTYVARLYVSGRGDAYRVVSVRPLWKTDYRNLVNSHLMLRPHGWRLAYELRRVPEGMDAHWPTITRAWQDLLAEQAARQGASRLDDERSAYLTTLSALVDAEQRIRAETAPRMYPYRAVMPVGGRRYGTNAVYDFDLVGGQVPEERTFVQIHGEPELRGQVTRVTGARATVRFHQAVGWNRVQGQGELEETPNSTVYDKQREAIAALRDGQVRNPGLLPALVDHRVRPIPAADDRPPEPLDEDQTTAFRKALHVPDVLLVLGPPGTGKTRTISQIADACAERGERVLVTSNSHRAVDNVLPRLSRRLVAVRVGAEGSVTSDGQAYLLDRQASDLVHQVLANTSPALAAYTELPHAERWAAELDASLARQAVAAEEVQRAEADLHAACRAAGNTLRDRIGGLTAELTGCEREIARAREHIDRWSARRDRAAARVTLPVVGQFFDILGRRHERRVAAGRQRQREVEEAAARIRAELASAEEELEIVTRDDPAVRKARTANEESIQRHGRCREEAGAAARFLHEAVRAVPGAVSPPEDPGELREWAAEWLPVLAARGRLLAEWHEKVSTETDDLYPELIRYADVVAATCIGAASRPELADVDFDVAIVDEAGQIGTNTALVPLVRARRAVLVGDHKQLPPFLDTELEEWGAADDDPRVRDLLAKSILELLWDGFPDTHRVLLSRQRRMPATIGDFISSEFYGGRLRTDVRREHRDPLFGSPMTFVDTSALPVAQRREQHSGLDHVNLSGYTNPAEAELIARLAAFYHRLKVEWAVILPYKAQVKEVRARVDRLTGHEADTLLNVGTVDAFQGGERDVILHGFTRSNERGNVGFLSELRRANVAFTRAKQQLVLVGDLRTLTGARDPGFRALARSLHDHLRTHGEIRPYAEIRSLLEDI</sequence>
<evidence type="ECO:0000256" key="3">
    <source>
        <dbReference type="ARBA" id="ARBA00022801"/>
    </source>
</evidence>
<evidence type="ECO:0000256" key="2">
    <source>
        <dbReference type="ARBA" id="ARBA00022741"/>
    </source>
</evidence>
<dbReference type="InterPro" id="IPR041677">
    <property type="entry name" value="DNA2/NAM7_AAA_11"/>
</dbReference>
<keyword evidence="4" id="KW-0347">Helicase</keyword>
<dbReference type="Pfam" id="PF13086">
    <property type="entry name" value="AAA_11"/>
    <property type="match status" value="1"/>
</dbReference>
<dbReference type="Gene3D" id="3.40.50.300">
    <property type="entry name" value="P-loop containing nucleotide triphosphate hydrolases"/>
    <property type="match status" value="2"/>
</dbReference>
<protein>
    <recommendedName>
        <fullName evidence="11">AAA domain-containing protein</fullName>
    </recommendedName>
</protein>
<feature type="domain" description="DNA2/NAM7 helicase-like C-terminal" evidence="8">
    <location>
        <begin position="729"/>
        <end position="922"/>
    </location>
</feature>
<feature type="domain" description="DNA2/NAM7 helicase helicase" evidence="7">
    <location>
        <begin position="309"/>
        <end position="708"/>
    </location>
</feature>
<comment type="similarity">
    <text evidence="1">Belongs to the DNA2/NAM7 helicase family.</text>
</comment>
<comment type="caution">
    <text evidence="9">The sequence shown here is derived from an EMBL/GenBank/DDBJ whole genome shotgun (WGS) entry which is preliminary data.</text>
</comment>
<proteinExistence type="inferred from homology"/>
<organism evidence="9 10">
    <name type="scientific">Actinoallomurus liliacearum</name>
    <dbReference type="NCBI Taxonomy" id="1080073"/>
    <lineage>
        <taxon>Bacteria</taxon>
        <taxon>Bacillati</taxon>
        <taxon>Actinomycetota</taxon>
        <taxon>Actinomycetes</taxon>
        <taxon>Streptosporangiales</taxon>
        <taxon>Thermomonosporaceae</taxon>
        <taxon>Actinoallomurus</taxon>
    </lineage>
</organism>
<dbReference type="InterPro" id="IPR050534">
    <property type="entry name" value="Coronavir_polyprotein_1ab"/>
</dbReference>
<keyword evidence="2" id="KW-0547">Nucleotide-binding</keyword>
<dbReference type="Proteomes" id="UP001500212">
    <property type="component" value="Unassembled WGS sequence"/>
</dbReference>
<evidence type="ECO:0000313" key="9">
    <source>
        <dbReference type="EMBL" id="GAA4619440.1"/>
    </source>
</evidence>
<reference evidence="10" key="1">
    <citation type="journal article" date="2019" name="Int. J. Syst. Evol. Microbiol.">
        <title>The Global Catalogue of Microorganisms (GCM) 10K type strain sequencing project: providing services to taxonomists for standard genome sequencing and annotation.</title>
        <authorList>
            <consortium name="The Broad Institute Genomics Platform"/>
            <consortium name="The Broad Institute Genome Sequencing Center for Infectious Disease"/>
            <person name="Wu L."/>
            <person name="Ma J."/>
        </authorList>
    </citation>
    <scope>NUCLEOTIDE SEQUENCE [LARGE SCALE GENOMIC DNA]</scope>
    <source>
        <strain evidence="10">JCM 17938</strain>
    </source>
</reference>
<keyword evidence="3" id="KW-0378">Hydrolase</keyword>
<dbReference type="PANTHER" id="PTHR43788:SF8">
    <property type="entry name" value="DNA-BINDING PROTEIN SMUBP-2"/>
    <property type="match status" value="1"/>
</dbReference>
<name>A0ABP8TYT9_9ACTN</name>
<dbReference type="InterPro" id="IPR041679">
    <property type="entry name" value="DNA2/NAM7-like_C"/>
</dbReference>
<keyword evidence="10" id="KW-1185">Reference proteome</keyword>
<evidence type="ECO:0000256" key="1">
    <source>
        <dbReference type="ARBA" id="ARBA00007913"/>
    </source>
</evidence>
<dbReference type="InterPro" id="IPR047187">
    <property type="entry name" value="SF1_C_Upf1"/>
</dbReference>
<evidence type="ECO:0000256" key="5">
    <source>
        <dbReference type="ARBA" id="ARBA00022840"/>
    </source>
</evidence>
<evidence type="ECO:0008006" key="11">
    <source>
        <dbReference type="Google" id="ProtNLM"/>
    </source>
</evidence>
<evidence type="ECO:0000256" key="4">
    <source>
        <dbReference type="ARBA" id="ARBA00022806"/>
    </source>
</evidence>
<dbReference type="SUPFAM" id="SSF52540">
    <property type="entry name" value="P-loop containing nucleoside triphosphate hydrolases"/>
    <property type="match status" value="1"/>
</dbReference>
<keyword evidence="6" id="KW-0175">Coiled coil</keyword>
<evidence type="ECO:0000259" key="8">
    <source>
        <dbReference type="Pfam" id="PF13087"/>
    </source>
</evidence>
<keyword evidence="5" id="KW-0067">ATP-binding</keyword>